<dbReference type="GO" id="GO:0003723">
    <property type="term" value="F:RNA binding"/>
    <property type="evidence" value="ECO:0007669"/>
    <property type="project" value="InterPro"/>
</dbReference>
<dbReference type="GO" id="GO:0006402">
    <property type="term" value="P:mRNA catabolic process"/>
    <property type="evidence" value="ECO:0007669"/>
    <property type="project" value="InterPro"/>
</dbReference>
<dbReference type="Gene3D" id="2.60.40.4380">
    <property type="entry name" value="Translational regulator CsrA"/>
    <property type="match status" value="1"/>
</dbReference>
<dbReference type="InterPro" id="IPR036107">
    <property type="entry name" value="CsrA_sf"/>
</dbReference>
<evidence type="ECO:0000313" key="1">
    <source>
        <dbReference type="EMBL" id="SFH98606.1"/>
    </source>
</evidence>
<dbReference type="RefSeq" id="WP_139228312.1">
    <property type="nucleotide sequence ID" value="NZ_FOQD01000004.1"/>
</dbReference>
<dbReference type="EMBL" id="FOQD01000004">
    <property type="protein sequence ID" value="SFH98606.1"/>
    <property type="molecule type" value="Genomic_DNA"/>
</dbReference>
<dbReference type="AlphaFoldDB" id="A0A1I3EI18"/>
<dbReference type="OrthoDB" id="9809061at2"/>
<accession>A0A1I3EI18</accession>
<proteinExistence type="predicted"/>
<keyword evidence="2" id="KW-1185">Reference proteome</keyword>
<name>A0A1I3EI18_9PLAN</name>
<reference evidence="2" key="1">
    <citation type="submission" date="2016-10" db="EMBL/GenBank/DDBJ databases">
        <authorList>
            <person name="Varghese N."/>
            <person name="Submissions S."/>
        </authorList>
    </citation>
    <scope>NUCLEOTIDE SEQUENCE [LARGE SCALE GENOMIC DNA]</scope>
    <source>
        <strain evidence="2">DSM 26348</strain>
    </source>
</reference>
<evidence type="ECO:0000313" key="2">
    <source>
        <dbReference type="Proteomes" id="UP000199518"/>
    </source>
</evidence>
<dbReference type="Proteomes" id="UP000199518">
    <property type="component" value="Unassembled WGS sequence"/>
</dbReference>
<organism evidence="1 2">
    <name type="scientific">Planctomicrobium piriforme</name>
    <dbReference type="NCBI Taxonomy" id="1576369"/>
    <lineage>
        <taxon>Bacteria</taxon>
        <taxon>Pseudomonadati</taxon>
        <taxon>Planctomycetota</taxon>
        <taxon>Planctomycetia</taxon>
        <taxon>Planctomycetales</taxon>
        <taxon>Planctomycetaceae</taxon>
        <taxon>Planctomicrobium</taxon>
    </lineage>
</organism>
<gene>
    <name evidence="1" type="ORF">SAMN05421753_104232</name>
</gene>
<protein>
    <submittedName>
        <fullName evidence="1">Uncharacterized protein</fullName>
    </submittedName>
</protein>
<dbReference type="GO" id="GO:0006109">
    <property type="term" value="P:regulation of carbohydrate metabolic process"/>
    <property type="evidence" value="ECO:0007669"/>
    <property type="project" value="InterPro"/>
</dbReference>
<sequence length="68" mass="7827">MLILSRFMDEKVVIVQNGKEIGSVMLVDVRSEHGLNRALLGFASDPEIKFWRQELWDNIQRGEGPKKT</sequence>
<dbReference type="STRING" id="1576369.SAMN05421753_104232"/>